<dbReference type="NCBIfam" id="TIGR00407">
    <property type="entry name" value="proA"/>
    <property type="match status" value="1"/>
</dbReference>
<dbReference type="Pfam" id="PF00171">
    <property type="entry name" value="Aldedh"/>
    <property type="match status" value="1"/>
</dbReference>
<dbReference type="InterPro" id="IPR036393">
    <property type="entry name" value="AceGlu_kinase-like_sf"/>
</dbReference>
<keyword evidence="11 20" id="KW-0067">ATP-binding</keyword>
<dbReference type="Ensembl" id="ENSELUT00000068414.2">
    <property type="protein sequence ID" value="ENSELUP00000050527.2"/>
    <property type="gene ID" value="ENSELUG00000007119.3"/>
</dbReference>
<dbReference type="GO" id="GO:0005524">
    <property type="term" value="F:ATP binding"/>
    <property type="evidence" value="ECO:0007669"/>
    <property type="project" value="UniProtKB-UniRule"/>
</dbReference>
<evidence type="ECO:0000259" key="22">
    <source>
        <dbReference type="Pfam" id="PF00696"/>
    </source>
</evidence>
<evidence type="ECO:0000259" key="21">
    <source>
        <dbReference type="Pfam" id="PF00171"/>
    </source>
</evidence>
<dbReference type="InterPro" id="IPR041744">
    <property type="entry name" value="G5K_ProBA"/>
</dbReference>
<evidence type="ECO:0000256" key="1">
    <source>
        <dbReference type="ARBA" id="ARBA00004305"/>
    </source>
</evidence>
<accession>A0A6Q2XB93</accession>
<dbReference type="PANTHER" id="PTHR11063:SF8">
    <property type="entry name" value="DELTA-1-PYRROLINE-5-CARBOXYLATE SYNTHASE"/>
    <property type="match status" value="1"/>
</dbReference>
<dbReference type="FunFam" id="3.40.1160.10:FF:000010">
    <property type="entry name" value="Delta-1-pyrroline-5-carboxylate synthase"/>
    <property type="match status" value="1"/>
</dbReference>
<evidence type="ECO:0000313" key="24">
    <source>
        <dbReference type="Proteomes" id="UP000265140"/>
    </source>
</evidence>
<evidence type="ECO:0000256" key="15">
    <source>
        <dbReference type="ARBA" id="ARBA00023268"/>
    </source>
</evidence>
<evidence type="ECO:0000256" key="16">
    <source>
        <dbReference type="ARBA" id="ARBA00049024"/>
    </source>
</evidence>
<evidence type="ECO:0000256" key="2">
    <source>
        <dbReference type="ARBA" id="ARBA00004985"/>
    </source>
</evidence>
<dbReference type="GO" id="GO:0055129">
    <property type="term" value="P:L-proline biosynthetic process"/>
    <property type="evidence" value="ECO:0007669"/>
    <property type="project" value="UniProtKB-UniRule"/>
</dbReference>
<keyword evidence="15" id="KW-0511">Multifunctional enzyme</keyword>
<dbReference type="SUPFAM" id="SSF53633">
    <property type="entry name" value="Carbamate kinase-like"/>
    <property type="match status" value="1"/>
</dbReference>
<comment type="pathway">
    <text evidence="3 20">Amino-acid biosynthesis; L-proline biosynthesis; L-glutamate 5-semialdehyde from L-glutamate: step 1/2.</text>
</comment>
<comment type="catalytic activity">
    <reaction evidence="16 20">
        <text>L-glutamate 5-semialdehyde + phosphate + NADP(+) = L-glutamyl 5-phosphate + NADPH + H(+)</text>
        <dbReference type="Rhea" id="RHEA:19541"/>
        <dbReference type="ChEBI" id="CHEBI:15378"/>
        <dbReference type="ChEBI" id="CHEBI:43474"/>
        <dbReference type="ChEBI" id="CHEBI:57783"/>
        <dbReference type="ChEBI" id="CHEBI:58066"/>
        <dbReference type="ChEBI" id="CHEBI:58274"/>
        <dbReference type="ChEBI" id="CHEBI:58349"/>
        <dbReference type="EC" id="1.2.1.41"/>
    </reaction>
</comment>
<evidence type="ECO:0000256" key="6">
    <source>
        <dbReference type="ARBA" id="ARBA00022605"/>
    </source>
</evidence>
<evidence type="ECO:0000256" key="12">
    <source>
        <dbReference type="ARBA" id="ARBA00022857"/>
    </source>
</evidence>
<dbReference type="InterPro" id="IPR005766">
    <property type="entry name" value="P5_carboxy_syn"/>
</dbReference>
<evidence type="ECO:0000256" key="5">
    <source>
        <dbReference type="ARBA" id="ARBA00009302"/>
    </source>
</evidence>
<keyword evidence="13 20" id="KW-0560">Oxidoreductase</keyword>
<feature type="domain" description="Aspartate/glutamate/uridylate kinase" evidence="22">
    <location>
        <begin position="68"/>
        <end position="307"/>
    </location>
</feature>
<comment type="function">
    <text evidence="18">Bifunctional enzyme that converts glutamate to glutamate 5-semialdehyde, an intermediate in the biosynthesis of proline, ornithine and arginine.</text>
</comment>
<dbReference type="GO" id="GO:0004349">
    <property type="term" value="F:glutamate 5-kinase activity"/>
    <property type="evidence" value="ECO:0007669"/>
    <property type="project" value="UniProtKB-UniRule"/>
</dbReference>
<keyword evidence="8 20" id="KW-0808">Transferase</keyword>
<evidence type="ECO:0000256" key="18">
    <source>
        <dbReference type="ARBA" id="ARBA00055158"/>
    </source>
</evidence>
<evidence type="ECO:0000256" key="19">
    <source>
        <dbReference type="ARBA" id="ARBA00064272"/>
    </source>
</evidence>
<evidence type="ECO:0000256" key="13">
    <source>
        <dbReference type="ARBA" id="ARBA00023002"/>
    </source>
</evidence>
<dbReference type="EC" id="2.7.2.11" evidence="20"/>
<keyword evidence="9 20" id="KW-0547">Nucleotide-binding</keyword>
<dbReference type="SUPFAM" id="SSF53720">
    <property type="entry name" value="ALDH-like"/>
    <property type="match status" value="1"/>
</dbReference>
<dbReference type="HAMAP" id="MF_00412">
    <property type="entry name" value="ProA"/>
    <property type="match status" value="1"/>
</dbReference>
<dbReference type="Pfam" id="PF00696">
    <property type="entry name" value="AA_kinase"/>
    <property type="match status" value="1"/>
</dbReference>
<comment type="similarity">
    <text evidence="4 20">In the C-terminal section; belongs to the gamma-glutamyl phosphate reductase family.</text>
</comment>
<comment type="similarity">
    <text evidence="5 20">In the N-terminal section; belongs to the glutamate 5-kinase family.</text>
</comment>
<dbReference type="GO" id="GO:0004350">
    <property type="term" value="F:glutamate-5-semialdehyde dehydrogenase activity"/>
    <property type="evidence" value="ECO:0007669"/>
    <property type="project" value="UniProtKB-UniRule"/>
</dbReference>
<dbReference type="CDD" id="cd04256">
    <property type="entry name" value="AAK_P5CS_ProBA"/>
    <property type="match status" value="1"/>
</dbReference>
<comment type="subcellular location">
    <subcellularLocation>
        <location evidence="1">Mitochondrion matrix</location>
    </subcellularLocation>
</comment>
<dbReference type="FunFam" id="3.40.309.10:FF:000011">
    <property type="entry name" value="Delta-1-pyrroline-5-carboxylate synthase"/>
    <property type="match status" value="1"/>
</dbReference>
<comment type="pathway">
    <text evidence="2 20">Amino-acid biosynthesis; L-proline biosynthesis; L-glutamate 5-semialdehyde from L-glutamate: step 2/2.</text>
</comment>
<keyword evidence="7 20" id="KW-0641">Proline biosynthesis</keyword>
<evidence type="ECO:0000256" key="8">
    <source>
        <dbReference type="ARBA" id="ARBA00022679"/>
    </source>
</evidence>
<dbReference type="GO" id="GO:0005759">
    <property type="term" value="C:mitochondrial matrix"/>
    <property type="evidence" value="ECO:0007669"/>
    <property type="project" value="UniProtKB-SubCell"/>
</dbReference>
<evidence type="ECO:0000256" key="14">
    <source>
        <dbReference type="ARBA" id="ARBA00023128"/>
    </source>
</evidence>
<evidence type="ECO:0000256" key="7">
    <source>
        <dbReference type="ARBA" id="ARBA00022650"/>
    </source>
</evidence>
<dbReference type="CDD" id="cd07079">
    <property type="entry name" value="ALDH_F18-19_ProA-GPR"/>
    <property type="match status" value="1"/>
</dbReference>
<keyword evidence="12 20" id="KW-0521">NADP</keyword>
<keyword evidence="10 20" id="KW-0418">Kinase</keyword>
<dbReference type="PANTHER" id="PTHR11063">
    <property type="entry name" value="GLUTAMATE SEMIALDEHYDE DEHYDROGENASE"/>
    <property type="match status" value="1"/>
</dbReference>
<evidence type="ECO:0000256" key="17">
    <source>
        <dbReference type="ARBA" id="ARBA00049141"/>
    </source>
</evidence>
<organism evidence="23 24">
    <name type="scientific">Esox lucius</name>
    <name type="common">Northern pike</name>
    <dbReference type="NCBI Taxonomy" id="8010"/>
    <lineage>
        <taxon>Eukaryota</taxon>
        <taxon>Metazoa</taxon>
        <taxon>Chordata</taxon>
        <taxon>Craniata</taxon>
        <taxon>Vertebrata</taxon>
        <taxon>Euteleostomi</taxon>
        <taxon>Actinopterygii</taxon>
        <taxon>Neopterygii</taxon>
        <taxon>Teleostei</taxon>
        <taxon>Protacanthopterygii</taxon>
        <taxon>Esociformes</taxon>
        <taxon>Esocidae</taxon>
        <taxon>Esox</taxon>
    </lineage>
</organism>
<dbReference type="InterPro" id="IPR016161">
    <property type="entry name" value="Ald_DH/histidinol_DH"/>
</dbReference>
<dbReference type="Proteomes" id="UP000265140">
    <property type="component" value="Chromosome 5"/>
</dbReference>
<dbReference type="Bgee" id="ENSELUG00000007119">
    <property type="expression patterns" value="Expressed in camera-type eye and 2 other cell types or tissues"/>
</dbReference>
<feature type="domain" description="Aldehyde dehydrogenase" evidence="21">
    <location>
        <begin position="379"/>
        <end position="645"/>
    </location>
</feature>
<dbReference type="Gene3D" id="3.40.605.10">
    <property type="entry name" value="Aldehyde Dehydrogenase, Chain A, domain 1"/>
    <property type="match status" value="1"/>
</dbReference>
<reference evidence="23" key="2">
    <citation type="submission" date="2020-02" db="EMBL/GenBank/DDBJ databases">
        <title>Esox lucius (northern pike) genome, fEsoLuc1, primary haplotype.</title>
        <authorList>
            <person name="Myers G."/>
            <person name="Karagic N."/>
            <person name="Meyer A."/>
            <person name="Pippel M."/>
            <person name="Reichard M."/>
            <person name="Winkler S."/>
            <person name="Tracey A."/>
            <person name="Sims Y."/>
            <person name="Howe K."/>
            <person name="Rhie A."/>
            <person name="Formenti G."/>
            <person name="Durbin R."/>
            <person name="Fedrigo O."/>
            <person name="Jarvis E.D."/>
        </authorList>
    </citation>
    <scope>NUCLEOTIDE SEQUENCE [LARGE SCALE GENOMIC DNA]</scope>
</reference>
<evidence type="ECO:0000256" key="4">
    <source>
        <dbReference type="ARBA" id="ARBA00006300"/>
    </source>
</evidence>
<dbReference type="Gene3D" id="3.40.1160.10">
    <property type="entry name" value="Acetylglutamate kinase-like"/>
    <property type="match status" value="1"/>
</dbReference>
<comment type="catalytic activity">
    <reaction evidence="17 20">
        <text>L-glutamate + ATP = L-glutamyl 5-phosphate + ADP</text>
        <dbReference type="Rhea" id="RHEA:14877"/>
        <dbReference type="ChEBI" id="CHEBI:29985"/>
        <dbReference type="ChEBI" id="CHEBI:30616"/>
        <dbReference type="ChEBI" id="CHEBI:58274"/>
        <dbReference type="ChEBI" id="CHEBI:456216"/>
        <dbReference type="EC" id="2.7.2.11"/>
    </reaction>
</comment>
<sequence>MHTCHAHLPCIPAIHTYKKDHGNGVGLYCILGVGGGVRVNGSQDFPSFPGGHANSISFAHRGELCQAKRIVVKLGSAVVTRGDECGLALGRLASIVEQVAMLQNQGREMMIVTSGAVAFGKQRLRHEILLSQSVRQALHSGQNQLKDVSVPVLEARACAAAGQSGLMALYEAMFSQYSTCTAQVLVTNLDFHDDQKRRNLNSTLQELLGMNIVPIVNTNDAVVPPPEPNSDLQGVISIKDNDSLAARLAVEMKADLLIALSDVEGLYDSPPGTDDAKLIDIFYPGDQQSITYGTKSRVGIGGMEAKVLPETRTRAEPCRPIQTRPHTDVKAALWALQGGTSVVIANGTNPKVTGHVITDIVEGKKVGTFFSEVKPAGPTVEHQAEMARNSGRTLATLRPDQRSEIICRLADRLVEKEEEILAANKIDMELAANEGKLSAALLNRLSLSPAKLGSLSTGLRQIAVASQDSLGRVLRRTRLAHNLELEQITVPIGVLLVIFEARPDCLPQVSSLAIASGNALLAKGGKEAANTNRILHELTQEALDIHGVQEAVQLVSTREEVEDLCRLDEMIDLIIPRGSSQLVRNIQRAARGIPVLGHSEGICHVYVDSEANADKVIKIVRDSKCDYPAACNAMETLLVHRDILSTPEFDQIIDMLRTEQVKIHAGPRFASFLTFRPSEVKSLRTEYGDLECCIEVVDSMQEAVDHIHRYGSSHTDVIVTENEDTAEQFLQQLDSACVFWNTSSRFSDGYRFGLGAEVGISTARIHARGPVGLDGLLTTKWVLRGNGHTAADFSEQGTMKYLHENLPVTPPRPRQTAAQSED</sequence>
<dbReference type="GeneTree" id="ENSGT00500000044903"/>
<dbReference type="InterPro" id="IPR001048">
    <property type="entry name" value="Asp/Glu/Uridylate_kinase"/>
</dbReference>
<keyword evidence="6 20" id="KW-0028">Amino-acid biosynthesis</keyword>
<dbReference type="PRINTS" id="PR00474">
    <property type="entry name" value="GLU5KINASE"/>
</dbReference>
<proteinExistence type="inferred from homology"/>
<reference evidence="24" key="1">
    <citation type="journal article" date="2014" name="PLoS ONE">
        <title>The genome and linkage map of the northern pike (Esox lucius): conserved synteny revealed between the salmonid sister group and the Neoteleostei.</title>
        <authorList>
            <person name="Rondeau E.B."/>
            <person name="Minkley D.R."/>
            <person name="Leong J.S."/>
            <person name="Messmer A.M."/>
            <person name="Jantzen J.R."/>
            <person name="von Schalburg K.R."/>
            <person name="Lemon C."/>
            <person name="Bird N.H."/>
            <person name="Koop B.F."/>
        </authorList>
    </citation>
    <scope>NUCLEOTIDE SEQUENCE</scope>
</reference>
<name>A0A6Q2XB93_ESOLU</name>
<evidence type="ECO:0000256" key="3">
    <source>
        <dbReference type="ARBA" id="ARBA00005185"/>
    </source>
</evidence>
<reference evidence="23" key="4">
    <citation type="submission" date="2025-09" db="UniProtKB">
        <authorList>
            <consortium name="Ensembl"/>
        </authorList>
    </citation>
    <scope>IDENTIFICATION</scope>
</reference>
<keyword evidence="14" id="KW-0496">Mitochondrion</keyword>
<comment type="subunit">
    <text evidence="19">Can form homodimers/multimers.</text>
</comment>
<dbReference type="NCBIfam" id="NF001221">
    <property type="entry name" value="PRK00197.1"/>
    <property type="match status" value="1"/>
</dbReference>
<dbReference type="UniPathway" id="UPA00098">
    <property type="reaction ID" value="UER00359"/>
</dbReference>
<reference evidence="23" key="3">
    <citation type="submission" date="2025-08" db="UniProtKB">
        <authorList>
            <consortium name="Ensembl"/>
        </authorList>
    </citation>
    <scope>IDENTIFICATION</scope>
</reference>
<dbReference type="InterPro" id="IPR020593">
    <property type="entry name" value="G-glutamylP_reductase_CS"/>
</dbReference>
<evidence type="ECO:0000256" key="9">
    <source>
        <dbReference type="ARBA" id="ARBA00022741"/>
    </source>
</evidence>
<dbReference type="InterPro" id="IPR015590">
    <property type="entry name" value="Aldehyde_DH_dom"/>
</dbReference>
<evidence type="ECO:0000256" key="20">
    <source>
        <dbReference type="PIRNR" id="PIRNR036429"/>
    </source>
</evidence>
<dbReference type="PIRSF" id="PIRSF036429">
    <property type="entry name" value="P5C_syn"/>
    <property type="match status" value="1"/>
</dbReference>
<dbReference type="InterPro" id="IPR001057">
    <property type="entry name" value="Glu/AcGlu_kinase"/>
</dbReference>
<dbReference type="InterPro" id="IPR016162">
    <property type="entry name" value="Ald_DH_N"/>
</dbReference>
<dbReference type="InterPro" id="IPR000965">
    <property type="entry name" value="GPR_dom"/>
</dbReference>
<evidence type="ECO:0000256" key="10">
    <source>
        <dbReference type="ARBA" id="ARBA00022777"/>
    </source>
</evidence>
<evidence type="ECO:0000313" key="23">
    <source>
        <dbReference type="Ensembl" id="ENSELUP00000050527.2"/>
    </source>
</evidence>
<dbReference type="Gene3D" id="3.40.309.10">
    <property type="entry name" value="Aldehyde Dehydrogenase, Chain A, domain 2"/>
    <property type="match status" value="1"/>
</dbReference>
<evidence type="ECO:0000256" key="11">
    <source>
        <dbReference type="ARBA" id="ARBA00022840"/>
    </source>
</evidence>
<protein>
    <recommendedName>
        <fullName evidence="20">Delta-1-pyrroline-5-carboxylate synthase</fullName>
    </recommendedName>
    <domain>
        <recommendedName>
            <fullName evidence="20">Glutamate 5-kinase</fullName>
            <shortName evidence="20">GK</shortName>
            <ecNumber evidence="20">2.7.2.11</ecNumber>
        </recommendedName>
        <alternativeName>
            <fullName evidence="20">Gamma-glutamyl kinase</fullName>
        </alternativeName>
    </domain>
    <domain>
        <recommendedName>
            <fullName evidence="20">Gamma-glutamyl phosphate reductase</fullName>
            <shortName evidence="20">GPR</shortName>
            <ecNumber evidence="20">1.2.1.41</ecNumber>
        </recommendedName>
        <alternativeName>
            <fullName evidence="20">Glutamate-5-semialdehyde dehydrogenase</fullName>
        </alternativeName>
        <alternativeName>
            <fullName evidence="20">Glutamyl-gamma-semialdehyde dehydrogenase</fullName>
        </alternativeName>
    </domain>
</protein>
<dbReference type="EC" id="1.2.1.41" evidence="20"/>
<dbReference type="AlphaFoldDB" id="A0A6Q2XB93"/>
<keyword evidence="24" id="KW-1185">Reference proteome</keyword>
<dbReference type="InterPro" id="IPR016163">
    <property type="entry name" value="Ald_DH_C"/>
</dbReference>
<dbReference type="PROSITE" id="PS01223">
    <property type="entry name" value="PROA"/>
    <property type="match status" value="1"/>
</dbReference>
<gene>
    <name evidence="23" type="primary">ALDH18A1</name>
</gene>